<reference evidence="9 10" key="1">
    <citation type="submission" date="2024-01" db="EMBL/GenBank/DDBJ databases">
        <title>Hyphobacterium bacterium isolated from marine sediment.</title>
        <authorList>
            <person name="Zhao S."/>
        </authorList>
    </citation>
    <scope>NUCLEOTIDE SEQUENCE [LARGE SCALE GENOMIC DNA]</scope>
    <source>
        <strain evidence="10">HN65</strain>
    </source>
</reference>
<sequence>MMDHKMKRAGWTVTSRETVFENPWLELNSYEGIRPDGKPGTYGVMSPKGYAILILPLFEDGTIMLVGQPRFALDNYSWEIPEGGSLKSDPPLDGAKRELKEETGLTAAYWQEILQAEVSNSLTDEVAFGYLATGLVEGEPEPEGTEIIETRRLHFLDALEWVMSGKIRDLSSVAMILKAHYMASNGRIDGPLAAAMLTRE</sequence>
<dbReference type="Proteomes" id="UP001354971">
    <property type="component" value="Unassembled WGS sequence"/>
</dbReference>
<evidence type="ECO:0000256" key="1">
    <source>
        <dbReference type="ARBA" id="ARBA00000847"/>
    </source>
</evidence>
<evidence type="ECO:0000313" key="9">
    <source>
        <dbReference type="EMBL" id="MEE2527261.1"/>
    </source>
</evidence>
<feature type="domain" description="Nudix hydrolase" evidence="8">
    <location>
        <begin position="47"/>
        <end position="175"/>
    </location>
</feature>
<dbReference type="InterPro" id="IPR015797">
    <property type="entry name" value="NUDIX_hydrolase-like_dom_sf"/>
</dbReference>
<evidence type="ECO:0000256" key="3">
    <source>
        <dbReference type="ARBA" id="ARBA00007275"/>
    </source>
</evidence>
<dbReference type="CDD" id="cd24161">
    <property type="entry name" value="NUDIX_ADPRase_Ndx2"/>
    <property type="match status" value="1"/>
</dbReference>
<dbReference type="Gene3D" id="3.90.79.10">
    <property type="entry name" value="Nucleoside Triphosphate Pyrophosphohydrolase"/>
    <property type="match status" value="1"/>
</dbReference>
<dbReference type="PANTHER" id="PTHR11839:SF18">
    <property type="entry name" value="NUDIX HYDROLASE DOMAIN-CONTAINING PROTEIN"/>
    <property type="match status" value="1"/>
</dbReference>
<dbReference type="Pfam" id="PF00293">
    <property type="entry name" value="NUDIX"/>
    <property type="match status" value="1"/>
</dbReference>
<evidence type="ECO:0000259" key="8">
    <source>
        <dbReference type="PROSITE" id="PS51462"/>
    </source>
</evidence>
<evidence type="ECO:0000256" key="6">
    <source>
        <dbReference type="ARBA" id="ARBA00032162"/>
    </source>
</evidence>
<protein>
    <recommendedName>
        <fullName evidence="4">GDP-mannose pyrophosphatase</fullName>
    </recommendedName>
    <alternativeName>
        <fullName evidence="6">GDP-mannose hydrolase</fullName>
    </alternativeName>
    <alternativeName>
        <fullName evidence="7">GDPMK</fullName>
    </alternativeName>
</protein>
<dbReference type="RefSeq" id="WP_330199923.1">
    <property type="nucleotide sequence ID" value="NZ_JAZDRP010000010.1"/>
</dbReference>
<evidence type="ECO:0000256" key="4">
    <source>
        <dbReference type="ARBA" id="ARBA00016377"/>
    </source>
</evidence>
<dbReference type="PROSITE" id="PS51462">
    <property type="entry name" value="NUDIX"/>
    <property type="match status" value="1"/>
</dbReference>
<dbReference type="PANTHER" id="PTHR11839">
    <property type="entry name" value="UDP/ADP-SUGAR PYROPHOSPHATASE"/>
    <property type="match status" value="1"/>
</dbReference>
<comment type="caution">
    <text evidence="9">The sequence shown here is derived from an EMBL/GenBank/DDBJ whole genome shotgun (WGS) entry which is preliminary data.</text>
</comment>
<organism evidence="9 10">
    <name type="scientific">Hyphobacterium lacteum</name>
    <dbReference type="NCBI Taxonomy" id="3116575"/>
    <lineage>
        <taxon>Bacteria</taxon>
        <taxon>Pseudomonadati</taxon>
        <taxon>Pseudomonadota</taxon>
        <taxon>Alphaproteobacteria</taxon>
        <taxon>Maricaulales</taxon>
        <taxon>Maricaulaceae</taxon>
        <taxon>Hyphobacterium</taxon>
    </lineage>
</organism>
<dbReference type="EMBL" id="JAZDRP010000010">
    <property type="protein sequence ID" value="MEE2527261.1"/>
    <property type="molecule type" value="Genomic_DNA"/>
</dbReference>
<evidence type="ECO:0000256" key="7">
    <source>
        <dbReference type="ARBA" id="ARBA00032272"/>
    </source>
</evidence>
<proteinExistence type="inferred from homology"/>
<evidence type="ECO:0000256" key="5">
    <source>
        <dbReference type="ARBA" id="ARBA00022801"/>
    </source>
</evidence>
<keyword evidence="5 9" id="KW-0378">Hydrolase</keyword>
<gene>
    <name evidence="9" type="ORF">V0U79_12915</name>
</gene>
<dbReference type="InterPro" id="IPR000086">
    <property type="entry name" value="NUDIX_hydrolase_dom"/>
</dbReference>
<dbReference type="SUPFAM" id="SSF55811">
    <property type="entry name" value="Nudix"/>
    <property type="match status" value="1"/>
</dbReference>
<comment type="similarity">
    <text evidence="3">Belongs to the Nudix hydrolase family. NudK subfamily.</text>
</comment>
<evidence type="ECO:0000256" key="2">
    <source>
        <dbReference type="ARBA" id="ARBA00001946"/>
    </source>
</evidence>
<accession>A0ABU7LTL9</accession>
<comment type="catalytic activity">
    <reaction evidence="1">
        <text>GDP-alpha-D-mannose + H2O = alpha-D-mannose 1-phosphate + GMP + 2 H(+)</text>
        <dbReference type="Rhea" id="RHEA:27978"/>
        <dbReference type="ChEBI" id="CHEBI:15377"/>
        <dbReference type="ChEBI" id="CHEBI:15378"/>
        <dbReference type="ChEBI" id="CHEBI:57527"/>
        <dbReference type="ChEBI" id="CHEBI:58115"/>
        <dbReference type="ChEBI" id="CHEBI:58409"/>
    </reaction>
</comment>
<evidence type="ECO:0000313" key="10">
    <source>
        <dbReference type="Proteomes" id="UP001354971"/>
    </source>
</evidence>
<name>A0ABU7LTL9_9PROT</name>
<keyword evidence="10" id="KW-1185">Reference proteome</keyword>
<comment type="cofactor">
    <cofactor evidence="2">
        <name>Mg(2+)</name>
        <dbReference type="ChEBI" id="CHEBI:18420"/>
    </cofactor>
</comment>
<dbReference type="GO" id="GO:0016787">
    <property type="term" value="F:hydrolase activity"/>
    <property type="evidence" value="ECO:0007669"/>
    <property type="project" value="UniProtKB-KW"/>
</dbReference>